<feature type="domain" description="Adenine deaminase C-terminal" evidence="6">
    <location>
        <begin position="415"/>
        <end position="578"/>
    </location>
</feature>
<comment type="similarity">
    <text evidence="1">Belongs to the metallo-dependent hydrolases superfamily. Adenine deaminase family.</text>
</comment>
<dbReference type="Pfam" id="PF13382">
    <property type="entry name" value="Adenine_deam_C"/>
    <property type="match status" value="1"/>
</dbReference>
<protein>
    <recommendedName>
        <fullName evidence="2">adenine deaminase</fullName>
        <ecNumber evidence="2">3.5.4.2</ecNumber>
    </recommendedName>
</protein>
<evidence type="ECO:0000256" key="2">
    <source>
        <dbReference type="ARBA" id="ARBA00012782"/>
    </source>
</evidence>
<dbReference type="SUPFAM" id="SSF51338">
    <property type="entry name" value="Composite domain of metallo-dependent hydrolases"/>
    <property type="match status" value="1"/>
</dbReference>
<dbReference type="Proteomes" id="UP000199337">
    <property type="component" value="Unassembled WGS sequence"/>
</dbReference>
<evidence type="ECO:0000313" key="8">
    <source>
        <dbReference type="Proteomes" id="UP000199337"/>
    </source>
</evidence>
<dbReference type="GO" id="GO:0000034">
    <property type="term" value="F:adenine deaminase activity"/>
    <property type="evidence" value="ECO:0007669"/>
    <property type="project" value="UniProtKB-EC"/>
</dbReference>
<evidence type="ECO:0000256" key="3">
    <source>
        <dbReference type="ARBA" id="ARBA00022801"/>
    </source>
</evidence>
<dbReference type="InterPro" id="IPR032466">
    <property type="entry name" value="Metal_Hydrolase"/>
</dbReference>
<dbReference type="RefSeq" id="WP_092468183.1">
    <property type="nucleotide sequence ID" value="NZ_FOOX01000001.1"/>
</dbReference>
<dbReference type="STRING" id="341036.SAMN05660649_00403"/>
<feature type="domain" description="Amidohydrolase-related" evidence="5">
    <location>
        <begin position="79"/>
        <end position="362"/>
    </location>
</feature>
<dbReference type="Gene3D" id="2.30.40.10">
    <property type="entry name" value="Urease, subunit C, domain 1"/>
    <property type="match status" value="1"/>
</dbReference>
<dbReference type="PANTHER" id="PTHR11113">
    <property type="entry name" value="N-ACETYLGLUCOSAMINE-6-PHOSPHATE DEACETYLASE"/>
    <property type="match status" value="1"/>
</dbReference>
<evidence type="ECO:0000256" key="4">
    <source>
        <dbReference type="ARBA" id="ARBA00047720"/>
    </source>
</evidence>
<name>A0A1I2N805_9FIRM</name>
<dbReference type="SUPFAM" id="SSF51556">
    <property type="entry name" value="Metallo-dependent hydrolases"/>
    <property type="match status" value="1"/>
</dbReference>
<dbReference type="EMBL" id="FOOX01000001">
    <property type="protein sequence ID" value="SFF99703.1"/>
    <property type="molecule type" value="Genomic_DNA"/>
</dbReference>
<evidence type="ECO:0000259" key="6">
    <source>
        <dbReference type="Pfam" id="PF13382"/>
    </source>
</evidence>
<proteinExistence type="inferred from homology"/>
<organism evidence="7 8">
    <name type="scientific">Desulfotruncus arcticus DSM 17038</name>
    <dbReference type="NCBI Taxonomy" id="1121424"/>
    <lineage>
        <taxon>Bacteria</taxon>
        <taxon>Bacillati</taxon>
        <taxon>Bacillota</taxon>
        <taxon>Clostridia</taxon>
        <taxon>Eubacteriales</taxon>
        <taxon>Desulfallaceae</taxon>
        <taxon>Desulfotruncus</taxon>
    </lineage>
</organism>
<dbReference type="Pfam" id="PF01979">
    <property type="entry name" value="Amidohydro_1"/>
    <property type="match status" value="1"/>
</dbReference>
<dbReference type="Gene3D" id="3.20.20.140">
    <property type="entry name" value="Metal-dependent hydrolases"/>
    <property type="match status" value="1"/>
</dbReference>
<accession>A0A1I2N805</accession>
<reference evidence="8" key="1">
    <citation type="submission" date="2016-10" db="EMBL/GenBank/DDBJ databases">
        <authorList>
            <person name="Varghese N."/>
            <person name="Submissions S."/>
        </authorList>
    </citation>
    <scope>NUCLEOTIDE SEQUENCE [LARGE SCALE GENOMIC DNA]</scope>
    <source>
        <strain evidence="8">DSM 17038</strain>
    </source>
</reference>
<comment type="catalytic activity">
    <reaction evidence="4">
        <text>adenine + H2O + H(+) = hypoxanthine + NH4(+)</text>
        <dbReference type="Rhea" id="RHEA:23688"/>
        <dbReference type="ChEBI" id="CHEBI:15377"/>
        <dbReference type="ChEBI" id="CHEBI:15378"/>
        <dbReference type="ChEBI" id="CHEBI:16708"/>
        <dbReference type="ChEBI" id="CHEBI:17368"/>
        <dbReference type="ChEBI" id="CHEBI:28938"/>
        <dbReference type="EC" id="3.5.4.2"/>
    </reaction>
</comment>
<evidence type="ECO:0000256" key="1">
    <source>
        <dbReference type="ARBA" id="ARBA00006773"/>
    </source>
</evidence>
<dbReference type="InterPro" id="IPR006680">
    <property type="entry name" value="Amidohydro-rel"/>
</dbReference>
<gene>
    <name evidence="7" type="ORF">SAMN05660649_00403</name>
</gene>
<sequence length="587" mass="65257">MENNKLRPMNQVLLYDLIRTAKGEIGCDTYIQGGTVINVYSGEYIKTNIAIKGKHIAYVGDSQSMVDDRTRIIPADNFYLCPGYIEPHAHPFQTYNPVTLVEKVMTLGTTTLICDNLFFFMSMDVETLLDLWKEFFDLPVKFLWSVRLDPQTQSEKRAARFAPDQIETLLNTPLARQVGELTDWPSLIAGKEQMLQNILLALRLGKRVEGHAPGASWHTLNTLAAGGVSDCHESITGEEALNRLRLGMYATLRHSSLRPDLPAIIKDLINLNSDLRRCMITTDGVTPPSMKNGFTDYILRLAIETGVPAIEAYRMATLTPATYYGLDDELGGIAPGKLADILFLEQPLNPTPIKVMAEGKIVAEDSRPLIKLPKPSWSRYGISPMSSQAPAMKPENMAPPAVEDKYPVMTLVNPVITKRKDRKLPIKHGMIDIAQEKGLIYATLLNKEGNWVCNGILEGFADNLAGMACSNTITGDIIVLGRDPLEMLHATKRMFEIGGGVVLTENDDVIYELPLPLSGIMSNKPVDELIVHCSQLYKLLAERGHPHYDLLYTILFLSATHLPELRLSPDGILSVKDKKIIIPVREI</sequence>
<dbReference type="PANTHER" id="PTHR11113:SF6">
    <property type="entry name" value="ADENINE DEAMINASE YERA-RELATED"/>
    <property type="match status" value="1"/>
</dbReference>
<keyword evidence="3" id="KW-0378">Hydrolase</keyword>
<evidence type="ECO:0000259" key="5">
    <source>
        <dbReference type="Pfam" id="PF01979"/>
    </source>
</evidence>
<dbReference type="AlphaFoldDB" id="A0A1I2N805"/>
<dbReference type="InterPro" id="IPR011059">
    <property type="entry name" value="Metal-dep_hydrolase_composite"/>
</dbReference>
<evidence type="ECO:0000313" key="7">
    <source>
        <dbReference type="EMBL" id="SFF99703.1"/>
    </source>
</evidence>
<dbReference type="EC" id="3.5.4.2" evidence="2"/>
<keyword evidence="8" id="KW-1185">Reference proteome</keyword>
<dbReference type="InterPro" id="IPR026912">
    <property type="entry name" value="Adenine_deam_C"/>
</dbReference>
<dbReference type="OrthoDB" id="9775607at2"/>